<dbReference type="Gene3D" id="2.60.40.10">
    <property type="entry name" value="Immunoglobulins"/>
    <property type="match status" value="1"/>
</dbReference>
<dbReference type="InterPro" id="IPR007444">
    <property type="entry name" value="Glucan_biosyn_MdoG_C"/>
</dbReference>
<evidence type="ECO:0000256" key="3">
    <source>
        <dbReference type="ARBA" id="ARBA00009284"/>
    </source>
</evidence>
<sequence length="526" mass="59512">MKRRDLLTRLLGLAACGMLPVPWVDTATAQNGSPAEGQPFSPKWLRETAQQLAREPYVPLSDARPSWLAAMDYDDYQALNNFRADHSLWAGGELPFQARFFHLGLYFHHPVSLYEVANGIARPIVFSPEMFKYGPRVKDRIPAQVGDLGFAGFRVNSRADWDRDMFSFLGASYFRAVGASKQYGLSARGLAIDTGMDRAEEFPAFRRFWLERPAADTAALTLHALLDSPSITGAYRFVITPGDTTTMQVETRLFPRRPIERLGIAPMTSMFQCGENDRRIADDYRPEIHDSDGLALWTGTGEWIWRPLLNPHYIRVNSFLDDNPRGFGLLQRDRDFSHYQDDAAFYHQRPSLWVEPMGHWGQGRVQLVELPTADETFDNIVAFWNPAQAVEPGQELRFDYRLYWGAQPPVRPTLVAEVMATRLGAGGMPGQQKIDSMRKFVIDFQGGRLAQLPKDAKVEATVTASRGEIRDVVVRPLQQSDLWRCHFDLVAPGSEPVDLRCYLRDAEGALSETWLYQWSPPPGVKS</sequence>
<dbReference type="SUPFAM" id="SSF81296">
    <property type="entry name" value="E set domains"/>
    <property type="match status" value="1"/>
</dbReference>
<accession>A0A7U7GGC5</accession>
<dbReference type="FunFam" id="2.70.98.10:FF:000001">
    <property type="entry name" value="Glucans biosynthesis protein G"/>
    <property type="match status" value="1"/>
</dbReference>
<evidence type="ECO:0000313" key="7">
    <source>
        <dbReference type="EMBL" id="CDH47804.1"/>
    </source>
</evidence>
<comment type="similarity">
    <text evidence="3">Belongs to the OpgD/OpgG family.</text>
</comment>
<dbReference type="Gene3D" id="2.70.98.10">
    <property type="match status" value="1"/>
</dbReference>
<organism evidence="7 8">
    <name type="scientific">Candidatus Contendobacter odensis Run_B_J11</name>
    <dbReference type="NCBI Taxonomy" id="1400861"/>
    <lineage>
        <taxon>Bacteria</taxon>
        <taxon>Pseudomonadati</taxon>
        <taxon>Pseudomonadota</taxon>
        <taxon>Gammaproteobacteria</taxon>
        <taxon>Candidatus Competibacteraceae</taxon>
        <taxon>Candidatus Contendibacter</taxon>
    </lineage>
</organism>
<dbReference type="AlphaFoldDB" id="A0A7U7GGC5"/>
<dbReference type="InterPro" id="IPR014756">
    <property type="entry name" value="Ig_E-set"/>
</dbReference>
<evidence type="ECO:0000256" key="1">
    <source>
        <dbReference type="ARBA" id="ARBA00004418"/>
    </source>
</evidence>
<dbReference type="UniPathway" id="UPA00637"/>
<dbReference type="PIRSF" id="PIRSF006281">
    <property type="entry name" value="MdoG"/>
    <property type="match status" value="1"/>
</dbReference>
<comment type="subcellular location">
    <subcellularLocation>
        <location evidence="1">Periplasm</location>
    </subcellularLocation>
</comment>
<evidence type="ECO:0000313" key="8">
    <source>
        <dbReference type="Proteomes" id="UP000019184"/>
    </source>
</evidence>
<gene>
    <name evidence="7" type="primary">opgD</name>
    <name evidence="7" type="ORF">BN874_990016</name>
</gene>
<keyword evidence="5" id="KW-0574">Periplasm</keyword>
<dbReference type="InterPro" id="IPR011013">
    <property type="entry name" value="Gal_mutarotase_sf_dom"/>
</dbReference>
<dbReference type="InterPro" id="IPR014718">
    <property type="entry name" value="GH-type_carb-bd"/>
</dbReference>
<dbReference type="PANTHER" id="PTHR30504">
    <property type="entry name" value="GLUCANS BIOSYNTHESIS PROTEIN"/>
    <property type="match status" value="1"/>
</dbReference>
<dbReference type="GO" id="GO:0030246">
    <property type="term" value="F:carbohydrate binding"/>
    <property type="evidence" value="ECO:0007669"/>
    <property type="project" value="InterPro"/>
</dbReference>
<dbReference type="PANTHER" id="PTHR30504:SF3">
    <property type="entry name" value="GLUCANS BIOSYNTHESIS PROTEIN D"/>
    <property type="match status" value="1"/>
</dbReference>
<evidence type="ECO:0000256" key="5">
    <source>
        <dbReference type="ARBA" id="ARBA00022764"/>
    </source>
</evidence>
<keyword evidence="4" id="KW-0732">Signal</keyword>
<dbReference type="OrthoDB" id="335750at2"/>
<comment type="caution">
    <text evidence="7">The sequence shown here is derived from an EMBL/GenBank/DDBJ whole genome shotgun (WGS) entry which is preliminary data.</text>
</comment>
<name>A0A7U7GGC5_9GAMM</name>
<evidence type="ECO:0000259" key="6">
    <source>
        <dbReference type="Pfam" id="PF04349"/>
    </source>
</evidence>
<dbReference type="GO" id="GO:0003824">
    <property type="term" value="F:catalytic activity"/>
    <property type="evidence" value="ECO:0007669"/>
    <property type="project" value="InterPro"/>
</dbReference>
<proteinExistence type="inferred from homology"/>
<comment type="pathway">
    <text evidence="2">Glycan metabolism; osmoregulated periplasmic glucan (OPG) biosynthesis.</text>
</comment>
<dbReference type="InterPro" id="IPR014438">
    <property type="entry name" value="Glucan_biosyn_MdoG/MdoD"/>
</dbReference>
<keyword evidence="8" id="KW-1185">Reference proteome</keyword>
<dbReference type="Pfam" id="PF04349">
    <property type="entry name" value="MdoG"/>
    <property type="match status" value="1"/>
</dbReference>
<dbReference type="GO" id="GO:0030288">
    <property type="term" value="C:outer membrane-bounded periplasmic space"/>
    <property type="evidence" value="ECO:0007669"/>
    <property type="project" value="TreeGrafter"/>
</dbReference>
<dbReference type="GO" id="GO:0051274">
    <property type="term" value="P:beta-glucan biosynthetic process"/>
    <property type="evidence" value="ECO:0007669"/>
    <property type="project" value="TreeGrafter"/>
</dbReference>
<dbReference type="RefSeq" id="WP_034437099.1">
    <property type="nucleotide sequence ID" value="NZ_CBTK010000319.1"/>
</dbReference>
<dbReference type="InterPro" id="IPR013783">
    <property type="entry name" value="Ig-like_fold"/>
</dbReference>
<dbReference type="SUPFAM" id="SSF74650">
    <property type="entry name" value="Galactose mutarotase-like"/>
    <property type="match status" value="1"/>
</dbReference>
<protein>
    <submittedName>
        <fullName evidence="7">Glucans biosynthesis protein D</fullName>
    </submittedName>
</protein>
<dbReference type="Proteomes" id="UP000019184">
    <property type="component" value="Unassembled WGS sequence"/>
</dbReference>
<reference evidence="7 8" key="1">
    <citation type="journal article" date="2014" name="ISME J.">
        <title>Candidatus Competibacter-lineage genomes retrieved from metagenomes reveal functional metabolic diversity.</title>
        <authorList>
            <person name="McIlroy S.J."/>
            <person name="Albertsen M."/>
            <person name="Andresen E.K."/>
            <person name="Saunders A.M."/>
            <person name="Kristiansen R."/>
            <person name="Stokholm-Bjerregaard M."/>
            <person name="Nielsen K.L."/>
            <person name="Nielsen P.H."/>
        </authorList>
    </citation>
    <scope>NUCLEOTIDE SEQUENCE [LARGE SCALE GENOMIC DNA]</scope>
    <source>
        <strain evidence="7 8">Run_B_J11</strain>
    </source>
</reference>
<evidence type="ECO:0000256" key="2">
    <source>
        <dbReference type="ARBA" id="ARBA00005001"/>
    </source>
</evidence>
<feature type="domain" description="Glucan biosynthesis periplasmic MdoG C-terminal" evidence="6">
    <location>
        <begin position="40"/>
        <end position="518"/>
    </location>
</feature>
<dbReference type="EMBL" id="CBTK010000319">
    <property type="protein sequence ID" value="CDH47804.1"/>
    <property type="molecule type" value="Genomic_DNA"/>
</dbReference>
<evidence type="ECO:0000256" key="4">
    <source>
        <dbReference type="ARBA" id="ARBA00022729"/>
    </source>
</evidence>